<feature type="region of interest" description="Disordered" evidence="1">
    <location>
        <begin position="64"/>
        <end position="229"/>
    </location>
</feature>
<protein>
    <submittedName>
        <fullName evidence="3">LapA family protein</fullName>
    </submittedName>
</protein>
<organism evidence="3">
    <name type="scientific">Planktothricoides sp. SpSt-374</name>
    <dbReference type="NCBI Taxonomy" id="2282167"/>
    <lineage>
        <taxon>Bacteria</taxon>
        <taxon>Bacillati</taxon>
        <taxon>Cyanobacteriota</taxon>
        <taxon>Cyanophyceae</taxon>
        <taxon>Oscillatoriophycideae</taxon>
        <taxon>Oscillatoriales</taxon>
        <taxon>Oscillatoriaceae</taxon>
        <taxon>Planktothricoides</taxon>
    </lineage>
</organism>
<evidence type="ECO:0000256" key="1">
    <source>
        <dbReference type="SAM" id="MobiDB-lite"/>
    </source>
</evidence>
<feature type="compositionally biased region" description="Acidic residues" evidence="1">
    <location>
        <begin position="168"/>
        <end position="177"/>
    </location>
</feature>
<proteinExistence type="predicted"/>
<feature type="compositionally biased region" description="Acidic residues" evidence="1">
    <location>
        <begin position="120"/>
        <end position="134"/>
    </location>
</feature>
<comment type="caution">
    <text evidence="3">The sequence shown here is derived from an EMBL/GenBank/DDBJ whole genome shotgun (WGS) entry which is preliminary data.</text>
</comment>
<dbReference type="EMBL" id="DSPX01000082">
    <property type="protein sequence ID" value="HGG00649.1"/>
    <property type="molecule type" value="Genomic_DNA"/>
</dbReference>
<evidence type="ECO:0000313" key="3">
    <source>
        <dbReference type="EMBL" id="HGG00649.1"/>
    </source>
</evidence>
<feature type="compositionally biased region" description="Basic and acidic residues" evidence="1">
    <location>
        <begin position="90"/>
        <end position="103"/>
    </location>
</feature>
<gene>
    <name evidence="3" type="ORF">ENR15_08360</name>
</gene>
<feature type="transmembrane region" description="Helical" evidence="2">
    <location>
        <begin position="43"/>
        <end position="63"/>
    </location>
</feature>
<name>A0A7C3ZV72_9CYAN</name>
<evidence type="ECO:0000256" key="2">
    <source>
        <dbReference type="SAM" id="Phobius"/>
    </source>
</evidence>
<keyword evidence="2" id="KW-1133">Transmembrane helix</keyword>
<sequence>MSQINIILLLVLAFATIFSIENWSQQLSLVFLGTQTIPLPLSLWVLLSIAAGATTSWFLATLSPKPPQPPFPRGAGGDARPPITPPPPHPRNEAIPKRDKDWFDQPPAPTTPHKEKEQWEHEEENWVDEGEDQAEPQPPAIYEIPQQPKSESWSGSVYSYTYKPTPEPPEDTPEPDPEPPSIPSHKPPVQDAKYRIIVPPTSPVTPPSNPSSTAPEDDWEKPANNSDDW</sequence>
<accession>A0A7C3ZV72</accession>
<keyword evidence="2" id="KW-0812">Transmembrane</keyword>
<feature type="compositionally biased region" description="Pro residues" evidence="1">
    <location>
        <begin position="200"/>
        <end position="209"/>
    </location>
</feature>
<reference evidence="3" key="1">
    <citation type="journal article" date="2020" name="mSystems">
        <title>Genome- and Community-Level Interaction Insights into Carbon Utilization and Element Cycling Functions of Hydrothermarchaeota in Hydrothermal Sediment.</title>
        <authorList>
            <person name="Zhou Z."/>
            <person name="Liu Y."/>
            <person name="Xu W."/>
            <person name="Pan J."/>
            <person name="Luo Z.H."/>
            <person name="Li M."/>
        </authorList>
    </citation>
    <scope>NUCLEOTIDE SEQUENCE [LARGE SCALE GENOMIC DNA]</scope>
    <source>
        <strain evidence="3">SpSt-374</strain>
    </source>
</reference>
<keyword evidence="2" id="KW-0472">Membrane</keyword>
<feature type="compositionally biased region" description="Polar residues" evidence="1">
    <location>
        <begin position="147"/>
        <end position="159"/>
    </location>
</feature>
<dbReference type="AlphaFoldDB" id="A0A7C3ZV72"/>